<evidence type="ECO:0000313" key="1">
    <source>
        <dbReference type="EMBL" id="ANF97055.1"/>
    </source>
</evidence>
<name>A0A172ZHD9_9BACL</name>
<dbReference type="OrthoDB" id="2184952at2"/>
<organism evidence="1 2">
    <name type="scientific">Paenibacillus bovis</name>
    <dbReference type="NCBI Taxonomy" id="1616788"/>
    <lineage>
        <taxon>Bacteria</taxon>
        <taxon>Bacillati</taxon>
        <taxon>Bacillota</taxon>
        <taxon>Bacilli</taxon>
        <taxon>Bacillales</taxon>
        <taxon>Paenibacillaceae</taxon>
        <taxon>Paenibacillus</taxon>
    </lineage>
</organism>
<protein>
    <submittedName>
        <fullName evidence="1">Uncharacterized protein</fullName>
    </submittedName>
</protein>
<reference evidence="2" key="1">
    <citation type="submission" date="2015-10" db="EMBL/GenBank/DDBJ databases">
        <title>Genome of Paenibacillus bovis sp. nov.</title>
        <authorList>
            <person name="Wu Z."/>
            <person name="Gao C."/>
            <person name="Liu Z."/>
            <person name="Zheng H."/>
        </authorList>
    </citation>
    <scope>NUCLEOTIDE SEQUENCE [LARGE SCALE GENOMIC DNA]</scope>
    <source>
        <strain evidence="2">BD3526</strain>
    </source>
</reference>
<gene>
    <name evidence="1" type="ORF">AR543_14285</name>
</gene>
<sequence length="119" mass="12899">MGFNLGDLKGLLNNKGEGGNSSGGMMGMLGKLPLDQIIQKLPLDKLLTPEFMQKHTPFQSIGELLQKTGLGSTTDSPEKIKQVPAEQMDSQVSQNTQFGSLQQMLQKAAEFYTARKGGQ</sequence>
<accession>A0A172ZHD9</accession>
<dbReference type="KEGG" id="pbv:AR543_14285"/>
<keyword evidence="2" id="KW-1185">Reference proteome</keyword>
<proteinExistence type="predicted"/>
<evidence type="ECO:0000313" key="2">
    <source>
        <dbReference type="Proteomes" id="UP000078148"/>
    </source>
</evidence>
<reference evidence="1 2" key="2">
    <citation type="journal article" date="2016" name="Int. J. Syst. Evol. Microbiol.">
        <title>Paenibacillus bovis sp. nov., isolated from raw yak (Bos grunniens) milk.</title>
        <authorList>
            <person name="Gao C."/>
            <person name="Han J."/>
            <person name="Liu Z."/>
            <person name="Xu X."/>
            <person name="Hang F."/>
            <person name="Wu Z."/>
        </authorList>
    </citation>
    <scope>NUCLEOTIDE SEQUENCE [LARGE SCALE GENOMIC DNA]</scope>
    <source>
        <strain evidence="1 2">BD3526</strain>
    </source>
</reference>
<dbReference type="RefSeq" id="WP_060535170.1">
    <property type="nucleotide sequence ID" value="NZ_CP013023.1"/>
</dbReference>
<dbReference type="AlphaFoldDB" id="A0A172ZHD9"/>
<dbReference type="EMBL" id="CP013023">
    <property type="protein sequence ID" value="ANF97055.1"/>
    <property type="molecule type" value="Genomic_DNA"/>
</dbReference>
<dbReference type="Proteomes" id="UP000078148">
    <property type="component" value="Chromosome"/>
</dbReference>